<accession>A0A3A9AGX3</accession>
<protein>
    <recommendedName>
        <fullName evidence="5">HlyD family efflux transporter periplasmic adaptor subunit</fullName>
    </recommendedName>
</protein>
<evidence type="ECO:0000256" key="1">
    <source>
        <dbReference type="ARBA" id="ARBA00004196"/>
    </source>
</evidence>
<name>A0A3A9AGX3_9FIRM</name>
<dbReference type="OrthoDB" id="9773077at2"/>
<sequence>MKKVIAGFGIFLIFMAACTLISRSVYAYRIPMVSTVCPESKYVEHKVEAEGIVIAGGEKPVTYPPGFRIAFMPVRVGDRIEEGDVLFQIDLEDLEEMMAVKQEEISRISLQINTILENQAIAEQKKELALARAREDYDTTARIQDTQVGRAQENYAQAQNDLEGEDINGEDKELKSALQSAAYGEADAKAARDEAVKQAERKVEDILLPDNASSDLDGAQMELSGLLAERKELQQIKDGQGIVTAPFGGVVTQILAGTGERTQDTAVMLVSDESLPCQLKVMLDKEQKKHIGLGDAVFVKLEGQSRELEEKVAYLAQSREAAEKYEALIELPKEMGTPGVSGSISCKDQGEKYELCIPPAALHEADKQYYVYVMKEREGILGEEYYVDMVNVKVLDRNDNQAAVEGGALDKESRIIVSSTKEIGKGDTVRWEDSY</sequence>
<dbReference type="GO" id="GO:0030313">
    <property type="term" value="C:cell envelope"/>
    <property type="evidence" value="ECO:0007669"/>
    <property type="project" value="UniProtKB-SubCell"/>
</dbReference>
<dbReference type="PROSITE" id="PS51257">
    <property type="entry name" value="PROKAR_LIPOPROTEIN"/>
    <property type="match status" value="1"/>
</dbReference>
<dbReference type="PANTHER" id="PTHR32347">
    <property type="entry name" value="EFFLUX SYSTEM COMPONENT YKNX-RELATED"/>
    <property type="match status" value="1"/>
</dbReference>
<dbReference type="EMBL" id="RAYQ01000014">
    <property type="protein sequence ID" value="RKI90528.1"/>
    <property type="molecule type" value="Genomic_DNA"/>
</dbReference>
<dbReference type="RefSeq" id="WP_120470803.1">
    <property type="nucleotide sequence ID" value="NZ_CATAJS010000061.1"/>
</dbReference>
<comment type="caution">
    <text evidence="3">The sequence shown here is derived from an EMBL/GenBank/DDBJ whole genome shotgun (WGS) entry which is preliminary data.</text>
</comment>
<dbReference type="Gene3D" id="2.40.420.20">
    <property type="match status" value="1"/>
</dbReference>
<evidence type="ECO:0000256" key="2">
    <source>
        <dbReference type="ARBA" id="ARBA00023054"/>
    </source>
</evidence>
<evidence type="ECO:0000313" key="4">
    <source>
        <dbReference type="Proteomes" id="UP000280696"/>
    </source>
</evidence>
<gene>
    <name evidence="3" type="ORF">D7V94_13995</name>
</gene>
<dbReference type="InterPro" id="IPR050465">
    <property type="entry name" value="UPF0194_transport"/>
</dbReference>
<comment type="subcellular location">
    <subcellularLocation>
        <location evidence="1">Cell envelope</location>
    </subcellularLocation>
</comment>
<keyword evidence="2" id="KW-0175">Coiled coil</keyword>
<proteinExistence type="predicted"/>
<keyword evidence="4" id="KW-1185">Reference proteome</keyword>
<dbReference type="AlphaFoldDB" id="A0A3A9AGX3"/>
<reference evidence="3 4" key="1">
    <citation type="submission" date="2018-09" db="EMBL/GenBank/DDBJ databases">
        <title>Murine metabolic-syndrome-specific gut microbial biobank.</title>
        <authorList>
            <person name="Liu C."/>
        </authorList>
    </citation>
    <scope>NUCLEOTIDE SEQUENCE [LARGE SCALE GENOMIC DNA]</scope>
    <source>
        <strain evidence="3 4">0.1xD8-82</strain>
    </source>
</reference>
<evidence type="ECO:0000313" key="3">
    <source>
        <dbReference type="EMBL" id="RKI90528.1"/>
    </source>
</evidence>
<dbReference type="Proteomes" id="UP000280696">
    <property type="component" value="Unassembled WGS sequence"/>
</dbReference>
<organism evidence="3 4">
    <name type="scientific">Parablautia intestinalis</name>
    <dbReference type="NCBI Taxonomy" id="2320100"/>
    <lineage>
        <taxon>Bacteria</taxon>
        <taxon>Bacillati</taxon>
        <taxon>Bacillota</taxon>
        <taxon>Clostridia</taxon>
        <taxon>Lachnospirales</taxon>
        <taxon>Lachnospiraceae</taxon>
        <taxon>Parablautia</taxon>
    </lineage>
</organism>
<evidence type="ECO:0008006" key="5">
    <source>
        <dbReference type="Google" id="ProtNLM"/>
    </source>
</evidence>